<name>A0AAE3N107_9HYPH</name>
<protein>
    <submittedName>
        <fullName evidence="3">Uncharacterized protein</fullName>
    </submittedName>
</protein>
<keyword evidence="1" id="KW-0472">Membrane</keyword>
<evidence type="ECO:0000313" key="4">
    <source>
        <dbReference type="Proteomes" id="UP001208771"/>
    </source>
</evidence>
<dbReference type="AlphaFoldDB" id="A0AAE3N107"/>
<dbReference type="RefSeq" id="WP_306409937.1">
    <property type="nucleotide sequence ID" value="NZ_JANFPI010000001.1"/>
</dbReference>
<evidence type="ECO:0000256" key="1">
    <source>
        <dbReference type="SAM" id="Phobius"/>
    </source>
</evidence>
<feature type="transmembrane region" description="Helical" evidence="1">
    <location>
        <begin position="28"/>
        <end position="52"/>
    </location>
</feature>
<dbReference type="Proteomes" id="UP001208771">
    <property type="component" value="Unassembled WGS sequence"/>
</dbReference>
<keyword evidence="1" id="KW-1133">Transmembrane helix</keyword>
<proteinExistence type="predicted"/>
<comment type="caution">
    <text evidence="3">The sequence shown here is derived from an EMBL/GenBank/DDBJ whole genome shotgun (WGS) entry which is preliminary data.</text>
</comment>
<reference evidence="3" key="1">
    <citation type="submission" date="2022-07" db="EMBL/GenBank/DDBJ databases">
        <title>Ectorhizobium quercum gen.nov., sp. nov.</title>
        <authorList>
            <person name="Ma T."/>
            <person name="Li Y."/>
        </authorList>
    </citation>
    <scope>NUCLEOTIDE SEQUENCE</scope>
    <source>
        <strain evidence="3">BDR2-2</strain>
    </source>
</reference>
<sequence>MIFVATFGIGLAAGLTRSILSVVAASVAILVTFALAATLGGGASLMALLVAIGGYNVGLIANICVRIAGEEPSAEEAR</sequence>
<keyword evidence="1" id="KW-0812">Transmembrane</keyword>
<organism evidence="3 4">
    <name type="scientific">Ectorhizobium quercum</name>
    <dbReference type="NCBI Taxonomy" id="2965071"/>
    <lineage>
        <taxon>Bacteria</taxon>
        <taxon>Pseudomonadati</taxon>
        <taxon>Pseudomonadota</taxon>
        <taxon>Alphaproteobacteria</taxon>
        <taxon>Hyphomicrobiales</taxon>
        <taxon>Rhizobiaceae</taxon>
        <taxon>Ectorhizobium</taxon>
    </lineage>
</organism>
<keyword evidence="4" id="KW-1185">Reference proteome</keyword>
<gene>
    <name evidence="2" type="ORF">NOF55_03630</name>
    <name evidence="3" type="ORF">NOF55_16795</name>
</gene>
<evidence type="ECO:0000313" key="3">
    <source>
        <dbReference type="EMBL" id="MCX8998773.1"/>
    </source>
</evidence>
<accession>A0AAE3N107</accession>
<dbReference type="EMBL" id="JANFPI010000001">
    <property type="protein sequence ID" value="MCX8996188.1"/>
    <property type="molecule type" value="Genomic_DNA"/>
</dbReference>
<evidence type="ECO:0000313" key="2">
    <source>
        <dbReference type="EMBL" id="MCX8996188.1"/>
    </source>
</evidence>
<dbReference type="EMBL" id="JANFPI010000005">
    <property type="protein sequence ID" value="MCX8998773.1"/>
    <property type="molecule type" value="Genomic_DNA"/>
</dbReference>